<dbReference type="GO" id="GO:0004222">
    <property type="term" value="F:metalloendopeptidase activity"/>
    <property type="evidence" value="ECO:0007669"/>
    <property type="project" value="TreeGrafter"/>
</dbReference>
<dbReference type="Pfam" id="PF01551">
    <property type="entry name" value="Peptidase_M23"/>
    <property type="match status" value="1"/>
</dbReference>
<dbReference type="InterPro" id="IPR016047">
    <property type="entry name" value="M23ase_b-sheet_dom"/>
</dbReference>
<dbReference type="AlphaFoldDB" id="A0A239DAW6"/>
<evidence type="ECO:0000313" key="3">
    <source>
        <dbReference type="EMBL" id="SNS29262.1"/>
    </source>
</evidence>
<dbReference type="Gene3D" id="2.70.70.10">
    <property type="entry name" value="Glucose Permease (Domain IIA)"/>
    <property type="match status" value="1"/>
</dbReference>
<keyword evidence="1" id="KW-0732">Signal</keyword>
<feature type="domain" description="M23ase beta-sheet core" evidence="2">
    <location>
        <begin position="60"/>
        <end position="153"/>
    </location>
</feature>
<dbReference type="Proteomes" id="UP000198327">
    <property type="component" value="Unassembled WGS sequence"/>
</dbReference>
<accession>A0A239DAW6</accession>
<dbReference type="EMBL" id="FZOW01000001">
    <property type="protein sequence ID" value="SNS29262.1"/>
    <property type="molecule type" value="Genomic_DNA"/>
</dbReference>
<proteinExistence type="predicted"/>
<evidence type="ECO:0000259" key="2">
    <source>
        <dbReference type="Pfam" id="PF01551"/>
    </source>
</evidence>
<protein>
    <submittedName>
        <fullName evidence="3">Peptidase family M23</fullName>
    </submittedName>
</protein>
<gene>
    <name evidence="3" type="ORF">SAMN05421642_101462</name>
</gene>
<reference evidence="4" key="1">
    <citation type="submission" date="2017-06" db="EMBL/GenBank/DDBJ databases">
        <authorList>
            <person name="Varghese N."/>
            <person name="Submissions S."/>
        </authorList>
    </citation>
    <scope>NUCLEOTIDE SEQUENCE [LARGE SCALE GENOMIC DNA]</scope>
    <source>
        <strain evidence="4">JCM 23211</strain>
    </source>
</reference>
<dbReference type="InterPro" id="IPR050570">
    <property type="entry name" value="Cell_wall_metabolism_enzyme"/>
</dbReference>
<dbReference type="STRING" id="398843.A3K89_08110"/>
<sequence>MTLNTVKRLLFVVLLLPMLTVPVSLGVADASPSDRFVWPLTPRPVVAVAFDPPEHDWLPGHRGVDLQGSAGQQVSAAGAGAVVFAGSVAGKPVVSIDHPNGLRTTYEPVVASVSVGDRVRSGDPIGVLEPGHAGCADPCLHWGVRRDRDYLDPLRLVGATRIVLKPLAPA</sequence>
<dbReference type="CDD" id="cd12797">
    <property type="entry name" value="M23_peptidase"/>
    <property type="match status" value="1"/>
</dbReference>
<organism evidence="3 4">
    <name type="scientific">Rhodococcoides kyotonense</name>
    <dbReference type="NCBI Taxonomy" id="398843"/>
    <lineage>
        <taxon>Bacteria</taxon>
        <taxon>Bacillati</taxon>
        <taxon>Actinomycetota</taxon>
        <taxon>Actinomycetes</taxon>
        <taxon>Mycobacteriales</taxon>
        <taxon>Nocardiaceae</taxon>
        <taxon>Rhodococcoides</taxon>
    </lineage>
</organism>
<keyword evidence="4" id="KW-1185">Reference proteome</keyword>
<dbReference type="PANTHER" id="PTHR21666:SF289">
    <property type="entry name" value="L-ALA--D-GLU ENDOPEPTIDASE"/>
    <property type="match status" value="1"/>
</dbReference>
<evidence type="ECO:0000256" key="1">
    <source>
        <dbReference type="ARBA" id="ARBA00022729"/>
    </source>
</evidence>
<name>A0A239DAW6_9NOCA</name>
<dbReference type="SUPFAM" id="SSF51261">
    <property type="entry name" value="Duplicated hybrid motif"/>
    <property type="match status" value="1"/>
</dbReference>
<dbReference type="PANTHER" id="PTHR21666">
    <property type="entry name" value="PEPTIDASE-RELATED"/>
    <property type="match status" value="1"/>
</dbReference>
<dbReference type="InterPro" id="IPR011055">
    <property type="entry name" value="Dup_hybrid_motif"/>
</dbReference>
<evidence type="ECO:0000313" key="4">
    <source>
        <dbReference type="Proteomes" id="UP000198327"/>
    </source>
</evidence>